<dbReference type="SUPFAM" id="SSF53474">
    <property type="entry name" value="alpha/beta-Hydrolases"/>
    <property type="match status" value="1"/>
</dbReference>
<feature type="chain" id="PRO_5034804578" description="Carboxylic ester hydrolase" evidence="3">
    <location>
        <begin position="23"/>
        <end position="591"/>
    </location>
</feature>
<evidence type="ECO:0000313" key="6">
    <source>
        <dbReference type="EMBL" id="KAF5343387.1"/>
    </source>
</evidence>
<sequence>MKSLLLSILCFFPALPLHIASAAYTPAQYSTDSPNNSDDPLIVDLGYAKYQGVLNETSNNVRFLGVRYAKSTAGQLRWKTPQAPDPLSDSKSKVQVLVADKQPAECPQAAGGLAPSSPFRTENASTGLNANKPELLKRDEGDNVPTEDEDCLFLNVFVPESQFNKTNTDCEEDEEFLPVIVWIHGGGYHAGSASNPSLPNTTGTYNGEDLLNHLRADGDNRAGAGAVVVVIQYRLGLFGFLAGKEVGAEGDLNVGLLDQQFALQWVQQHIYKFGGDPLRVVIWGESAGAGSVLNHLIANGGKTTPPLFHGAILSSIYLPPVYEWNDEIPEAIYTEVVSQTNCSDATDTITCLRKADFDVLSAVNNQVAAEGFFGTFMYSPVVDGKLITRRPTQLMKEGRINKVQRILATSNSNEGVIFTDPNATDVKDFVMNLFPTLEEDTASEAVALYANANPALSVFDAAAQIYGESMFICPPYFLIEAKPNGSYKGRFAITPALHGDDLFYSFTSLSRPSPPLFQNPAFQKAFSQSFLAFATSKDSNPNDKFDPTSILPQWPLWDSRNTSEMLFNRTEDFQPVIKAMKSDEGLLDRCR</sequence>
<evidence type="ECO:0000256" key="2">
    <source>
        <dbReference type="ARBA" id="ARBA00022801"/>
    </source>
</evidence>
<dbReference type="PANTHER" id="PTHR11559">
    <property type="entry name" value="CARBOXYLESTERASE"/>
    <property type="match status" value="1"/>
</dbReference>
<gene>
    <name evidence="6" type="ORF">D9758_015614</name>
</gene>
<keyword evidence="3" id="KW-0732">Signal</keyword>
<protein>
    <recommendedName>
        <fullName evidence="3">Carboxylic ester hydrolase</fullName>
        <ecNumber evidence="3">3.1.1.-</ecNumber>
    </recommendedName>
</protein>
<dbReference type="InterPro" id="IPR002018">
    <property type="entry name" value="CarbesteraseB"/>
</dbReference>
<evidence type="ECO:0000313" key="7">
    <source>
        <dbReference type="Proteomes" id="UP000559256"/>
    </source>
</evidence>
<dbReference type="InterPro" id="IPR029058">
    <property type="entry name" value="AB_hydrolase_fold"/>
</dbReference>
<evidence type="ECO:0000256" key="3">
    <source>
        <dbReference type="RuleBase" id="RU361235"/>
    </source>
</evidence>
<feature type="domain" description="Carboxylesterase type B" evidence="5">
    <location>
        <begin position="42"/>
        <end position="572"/>
    </location>
</feature>
<dbReference type="Proteomes" id="UP000559256">
    <property type="component" value="Unassembled WGS sequence"/>
</dbReference>
<dbReference type="PROSITE" id="PS00122">
    <property type="entry name" value="CARBOXYLESTERASE_B_1"/>
    <property type="match status" value="1"/>
</dbReference>
<dbReference type="EC" id="3.1.1.-" evidence="3"/>
<comment type="similarity">
    <text evidence="1 3">Belongs to the type-B carboxylesterase/lipase family.</text>
</comment>
<evidence type="ECO:0000256" key="4">
    <source>
        <dbReference type="SAM" id="MobiDB-lite"/>
    </source>
</evidence>
<evidence type="ECO:0000259" key="5">
    <source>
        <dbReference type="Pfam" id="PF00135"/>
    </source>
</evidence>
<dbReference type="Pfam" id="PF00135">
    <property type="entry name" value="COesterase"/>
    <property type="match status" value="1"/>
</dbReference>
<proteinExistence type="inferred from homology"/>
<keyword evidence="7" id="KW-1185">Reference proteome</keyword>
<reference evidence="6 7" key="1">
    <citation type="journal article" date="2020" name="ISME J.">
        <title>Uncovering the hidden diversity of litter-decomposition mechanisms in mushroom-forming fungi.</title>
        <authorList>
            <person name="Floudas D."/>
            <person name="Bentzer J."/>
            <person name="Ahren D."/>
            <person name="Johansson T."/>
            <person name="Persson P."/>
            <person name="Tunlid A."/>
        </authorList>
    </citation>
    <scope>NUCLEOTIDE SEQUENCE [LARGE SCALE GENOMIC DNA]</scope>
    <source>
        <strain evidence="6 7">CBS 291.85</strain>
    </source>
</reference>
<dbReference type="OrthoDB" id="408631at2759"/>
<dbReference type="InterPro" id="IPR050309">
    <property type="entry name" value="Type-B_Carboxylest/Lipase"/>
</dbReference>
<dbReference type="AlphaFoldDB" id="A0A8H5CML3"/>
<evidence type="ECO:0000256" key="1">
    <source>
        <dbReference type="ARBA" id="ARBA00005964"/>
    </source>
</evidence>
<organism evidence="6 7">
    <name type="scientific">Tetrapyrgos nigripes</name>
    <dbReference type="NCBI Taxonomy" id="182062"/>
    <lineage>
        <taxon>Eukaryota</taxon>
        <taxon>Fungi</taxon>
        <taxon>Dikarya</taxon>
        <taxon>Basidiomycota</taxon>
        <taxon>Agaricomycotina</taxon>
        <taxon>Agaricomycetes</taxon>
        <taxon>Agaricomycetidae</taxon>
        <taxon>Agaricales</taxon>
        <taxon>Marasmiineae</taxon>
        <taxon>Marasmiaceae</taxon>
        <taxon>Tetrapyrgos</taxon>
    </lineage>
</organism>
<feature type="region of interest" description="Disordered" evidence="4">
    <location>
        <begin position="107"/>
        <end position="143"/>
    </location>
</feature>
<keyword evidence="2 3" id="KW-0378">Hydrolase</keyword>
<accession>A0A8H5CML3</accession>
<dbReference type="EMBL" id="JAACJM010000141">
    <property type="protein sequence ID" value="KAF5343387.1"/>
    <property type="molecule type" value="Genomic_DNA"/>
</dbReference>
<dbReference type="Gene3D" id="3.40.50.1820">
    <property type="entry name" value="alpha/beta hydrolase"/>
    <property type="match status" value="1"/>
</dbReference>
<dbReference type="InterPro" id="IPR019826">
    <property type="entry name" value="Carboxylesterase_B_AS"/>
</dbReference>
<dbReference type="PROSITE" id="PS00941">
    <property type="entry name" value="CARBOXYLESTERASE_B_2"/>
    <property type="match status" value="1"/>
</dbReference>
<feature type="signal peptide" evidence="3">
    <location>
        <begin position="1"/>
        <end position="22"/>
    </location>
</feature>
<name>A0A8H5CML3_9AGAR</name>
<dbReference type="InterPro" id="IPR019819">
    <property type="entry name" value="Carboxylesterase_B_CS"/>
</dbReference>
<feature type="compositionally biased region" description="Polar residues" evidence="4">
    <location>
        <begin position="118"/>
        <end position="129"/>
    </location>
</feature>
<dbReference type="GO" id="GO:0016787">
    <property type="term" value="F:hydrolase activity"/>
    <property type="evidence" value="ECO:0007669"/>
    <property type="project" value="UniProtKB-KW"/>
</dbReference>
<comment type="caution">
    <text evidence="6">The sequence shown here is derived from an EMBL/GenBank/DDBJ whole genome shotgun (WGS) entry which is preliminary data.</text>
</comment>